<dbReference type="Proteomes" id="UP000294498">
    <property type="component" value="Unassembled WGS sequence"/>
</dbReference>
<feature type="chain" id="PRO_5020222327" evidence="1">
    <location>
        <begin position="21"/>
        <end position="123"/>
    </location>
</feature>
<dbReference type="OrthoDB" id="980645at2"/>
<keyword evidence="1" id="KW-0732">Signal</keyword>
<dbReference type="RefSeq" id="WP_133990819.1">
    <property type="nucleotide sequence ID" value="NZ_SODV01000001.1"/>
</dbReference>
<evidence type="ECO:0000313" key="3">
    <source>
        <dbReference type="Proteomes" id="UP000294498"/>
    </source>
</evidence>
<evidence type="ECO:0000256" key="1">
    <source>
        <dbReference type="SAM" id="SignalP"/>
    </source>
</evidence>
<proteinExistence type="predicted"/>
<accession>A0A4R8DR45</accession>
<evidence type="ECO:0000313" key="2">
    <source>
        <dbReference type="EMBL" id="TDW99806.1"/>
    </source>
</evidence>
<reference evidence="2 3" key="1">
    <citation type="submission" date="2019-03" db="EMBL/GenBank/DDBJ databases">
        <title>Genomic Encyclopedia of Type Strains, Phase IV (KMG-IV): sequencing the most valuable type-strain genomes for metagenomic binning, comparative biology and taxonomic classification.</title>
        <authorList>
            <person name="Goeker M."/>
        </authorList>
    </citation>
    <scope>NUCLEOTIDE SEQUENCE [LARGE SCALE GENOMIC DNA]</scope>
    <source>
        <strain evidence="2 3">DSM 100059</strain>
    </source>
</reference>
<name>A0A4R8DR45_9BACT</name>
<sequence>MLRNGTVFLLLLAFMASTFSKVVIVADFYVNQDYIAKNLCENRDKPMMHCCGRCQLRKRLAHQENQESNNPERRSENSNEVLFAEEQVEWLETPFRNVADIPYTPFATRGPIDRAVGIFHPPA</sequence>
<organism evidence="2 3">
    <name type="scientific">Dinghuibacter silviterrae</name>
    <dbReference type="NCBI Taxonomy" id="1539049"/>
    <lineage>
        <taxon>Bacteria</taxon>
        <taxon>Pseudomonadati</taxon>
        <taxon>Bacteroidota</taxon>
        <taxon>Chitinophagia</taxon>
        <taxon>Chitinophagales</taxon>
        <taxon>Chitinophagaceae</taxon>
        <taxon>Dinghuibacter</taxon>
    </lineage>
</organism>
<protein>
    <submittedName>
        <fullName evidence="2">Uncharacterized protein</fullName>
    </submittedName>
</protein>
<feature type="signal peptide" evidence="1">
    <location>
        <begin position="1"/>
        <end position="20"/>
    </location>
</feature>
<dbReference type="EMBL" id="SODV01000001">
    <property type="protein sequence ID" value="TDW99806.1"/>
    <property type="molecule type" value="Genomic_DNA"/>
</dbReference>
<gene>
    <name evidence="2" type="ORF">EDB95_0818</name>
</gene>
<keyword evidence="3" id="KW-1185">Reference proteome</keyword>
<comment type="caution">
    <text evidence="2">The sequence shown here is derived from an EMBL/GenBank/DDBJ whole genome shotgun (WGS) entry which is preliminary data.</text>
</comment>
<dbReference type="AlphaFoldDB" id="A0A4R8DR45"/>